<feature type="binding site" evidence="5">
    <location>
        <begin position="259"/>
        <end position="266"/>
    </location>
    <ligand>
        <name>FAD</name>
        <dbReference type="ChEBI" id="CHEBI:57692"/>
    </ligand>
</feature>
<evidence type="ECO:0000313" key="10">
    <source>
        <dbReference type="Proteomes" id="UP000662783"/>
    </source>
</evidence>
<dbReference type="InterPro" id="IPR006050">
    <property type="entry name" value="DNA_photolyase_N"/>
</dbReference>
<keyword evidence="10" id="KW-1185">Reference proteome</keyword>
<evidence type="ECO:0000256" key="3">
    <source>
        <dbReference type="ARBA" id="ARBA00022827"/>
    </source>
</evidence>
<dbReference type="InterPro" id="IPR036134">
    <property type="entry name" value="Crypto/Photolyase_FAD-like_sf"/>
</dbReference>
<feature type="site" description="Electron transfer via tryptophanyl radical" evidence="6">
    <location>
        <position position="290"/>
    </location>
</feature>
<comment type="cofactor">
    <cofactor evidence="5">
        <name>FAD</name>
        <dbReference type="ChEBI" id="CHEBI:57692"/>
    </cofactor>
    <text evidence="5">Binds 1 FAD per subunit.</text>
</comment>
<dbReference type="InterPro" id="IPR014729">
    <property type="entry name" value="Rossmann-like_a/b/a_fold"/>
</dbReference>
<dbReference type="GO" id="GO:0009416">
    <property type="term" value="P:response to light stimulus"/>
    <property type="evidence" value="ECO:0007669"/>
    <property type="project" value="TreeGrafter"/>
</dbReference>
<dbReference type="RefSeq" id="WP_205720556.1">
    <property type="nucleotide sequence ID" value="NZ_CP070608.1"/>
</dbReference>
<dbReference type="GO" id="GO:0003904">
    <property type="term" value="F:deoxyribodipyrimidine photo-lyase activity"/>
    <property type="evidence" value="ECO:0007669"/>
    <property type="project" value="TreeGrafter"/>
</dbReference>
<dbReference type="PROSITE" id="PS00394">
    <property type="entry name" value="DNA_PHOTOLYASES_1_1"/>
    <property type="match status" value="1"/>
</dbReference>
<evidence type="ECO:0000256" key="6">
    <source>
        <dbReference type="PIRSR" id="PIRSR602081-2"/>
    </source>
</evidence>
<dbReference type="AlphaFoldDB" id="A0A974WDH5"/>
<protein>
    <submittedName>
        <fullName evidence="9">Deoxyribodipyrimidine photo-lyase</fullName>
    </submittedName>
</protein>
<dbReference type="PRINTS" id="PR00147">
    <property type="entry name" value="DNAPHOTLYASE"/>
</dbReference>
<dbReference type="InterPro" id="IPR018394">
    <property type="entry name" value="DNA_photolyase_1_CS_C"/>
</dbReference>
<dbReference type="GO" id="GO:0006950">
    <property type="term" value="P:response to stress"/>
    <property type="evidence" value="ECO:0007669"/>
    <property type="project" value="UniProtKB-ARBA"/>
</dbReference>
<dbReference type="GO" id="GO:0003677">
    <property type="term" value="F:DNA binding"/>
    <property type="evidence" value="ECO:0007669"/>
    <property type="project" value="TreeGrafter"/>
</dbReference>
<evidence type="ECO:0000256" key="4">
    <source>
        <dbReference type="ARBA" id="ARBA00022991"/>
    </source>
</evidence>
<comment type="cofactor">
    <cofactor evidence="1">
        <name>(6R)-5,10-methylene-5,6,7,8-tetrahydrofolate</name>
        <dbReference type="ChEBI" id="CHEBI:15636"/>
    </cofactor>
</comment>
<proteinExistence type="inferred from homology"/>
<dbReference type="GO" id="GO:0006139">
    <property type="term" value="P:nucleobase-containing compound metabolic process"/>
    <property type="evidence" value="ECO:0007669"/>
    <property type="project" value="UniProtKB-ARBA"/>
</dbReference>
<dbReference type="InterPro" id="IPR002081">
    <property type="entry name" value="Cryptochrome/DNA_photolyase_1"/>
</dbReference>
<dbReference type="KEGG" id="fuv:JR347_10490"/>
<dbReference type="Gene3D" id="3.40.50.620">
    <property type="entry name" value="HUPs"/>
    <property type="match status" value="1"/>
</dbReference>
<evidence type="ECO:0000256" key="1">
    <source>
        <dbReference type="ARBA" id="ARBA00001932"/>
    </source>
</evidence>
<organism evidence="9 10">
    <name type="scientific">Fulvivirga lutea</name>
    <dbReference type="NCBI Taxonomy" id="2810512"/>
    <lineage>
        <taxon>Bacteria</taxon>
        <taxon>Pseudomonadati</taxon>
        <taxon>Bacteroidota</taxon>
        <taxon>Cytophagia</taxon>
        <taxon>Cytophagales</taxon>
        <taxon>Fulvivirgaceae</taxon>
        <taxon>Fulvivirga</taxon>
    </lineage>
</organism>
<feature type="domain" description="Photolyase/cryptochrome alpha/beta" evidence="8">
    <location>
        <begin position="5"/>
        <end position="135"/>
    </location>
</feature>
<dbReference type="Proteomes" id="UP000662783">
    <property type="component" value="Chromosome"/>
</dbReference>
<dbReference type="InterPro" id="IPR036155">
    <property type="entry name" value="Crypto/Photolyase_N_sf"/>
</dbReference>
<keyword evidence="3 5" id="KW-0274">FAD</keyword>
<reference evidence="9" key="1">
    <citation type="submission" date="2021-02" db="EMBL/GenBank/DDBJ databases">
        <title>Fulvivirga sp. S481 isolated from sea water.</title>
        <authorList>
            <person name="Bae S.S."/>
            <person name="Baek K."/>
        </authorList>
    </citation>
    <scope>NUCLEOTIDE SEQUENCE</scope>
    <source>
        <strain evidence="9">S481</strain>
    </source>
</reference>
<dbReference type="PROSITE" id="PS51645">
    <property type="entry name" value="PHR_CRY_ALPHA_BETA"/>
    <property type="match status" value="1"/>
</dbReference>
<evidence type="ECO:0000259" key="8">
    <source>
        <dbReference type="PROSITE" id="PS51645"/>
    </source>
</evidence>
<dbReference type="PANTHER" id="PTHR11455">
    <property type="entry name" value="CRYPTOCHROME"/>
    <property type="match status" value="1"/>
</dbReference>
<dbReference type="EMBL" id="CP070608">
    <property type="protein sequence ID" value="QSE96043.1"/>
    <property type="molecule type" value="Genomic_DNA"/>
</dbReference>
<dbReference type="Pfam" id="PF03441">
    <property type="entry name" value="FAD_binding_7"/>
    <property type="match status" value="1"/>
</dbReference>
<evidence type="ECO:0000256" key="7">
    <source>
        <dbReference type="RuleBase" id="RU004182"/>
    </source>
</evidence>
<dbReference type="SUPFAM" id="SSF48173">
    <property type="entry name" value="Cryptochrome/photolyase FAD-binding domain"/>
    <property type="match status" value="1"/>
</dbReference>
<dbReference type="PROSITE" id="PS00691">
    <property type="entry name" value="DNA_PHOTOLYASES_1_2"/>
    <property type="match status" value="1"/>
</dbReference>
<dbReference type="Pfam" id="PF00875">
    <property type="entry name" value="DNA_photolyase"/>
    <property type="match status" value="1"/>
</dbReference>
<dbReference type="PANTHER" id="PTHR11455:SF9">
    <property type="entry name" value="CRYPTOCHROME CIRCADIAN CLOCK 5 ISOFORM X1"/>
    <property type="match status" value="1"/>
</dbReference>
<gene>
    <name evidence="9" type="ORF">JR347_10490</name>
</gene>
<evidence type="ECO:0000256" key="5">
    <source>
        <dbReference type="PIRSR" id="PIRSR602081-1"/>
    </source>
</evidence>
<accession>A0A974WDH5</accession>
<feature type="binding site" evidence="5">
    <location>
        <position position="216"/>
    </location>
    <ligand>
        <name>FAD</name>
        <dbReference type="ChEBI" id="CHEBI:57692"/>
    </ligand>
</feature>
<comment type="similarity">
    <text evidence="7">Belongs to the DNA photolyase family.</text>
</comment>
<keyword evidence="4 7" id="KW-0157">Chromophore</keyword>
<dbReference type="Gene3D" id="1.25.40.80">
    <property type="match status" value="1"/>
</dbReference>
<feature type="site" description="Electron transfer via tryptophanyl radical" evidence="6">
    <location>
        <position position="366"/>
    </location>
</feature>
<sequence length="435" mass="51039">MSKPKLSIFWFRRDLRLDDNIGLYNALKGDHPVLPLFIFDSEILDKLEDKDDARVHFIHSEISDINDQLRSKNSGLLVKHGNPLSIWKSLIDQYDIQAIYANRDYEPYARSRDKELFTLLDSKGIKFHSFKDHVIFEKNEVVKEDGDPYVVFTPYSKLWLKTLTSAHLESVTSALQFENFYEGDIPSIPSLNDIGFQESNIPIPDKTVKESILANYGQDRDYPDKNGTSRLGIHLRFGTISIRKLAQKAREKSSTYLNELIWREFYQMILWHFPKVVDNNFKSKYDRVHWRNDEKEFEAWCEGKTGYPIVDAGMRELNQTGHMHNRVRMIVASFLTKHLLIDWKWGEAYFARKLLDYELASNNGGWQWAAGTGTDAQPYFRIFNPESQTKKFDPELKYIKKWVPEFQELSYPKPIVDHKFARERCLDTFKEALGK</sequence>
<dbReference type="GO" id="GO:0071949">
    <property type="term" value="F:FAD binding"/>
    <property type="evidence" value="ECO:0007669"/>
    <property type="project" value="TreeGrafter"/>
</dbReference>
<evidence type="ECO:0000256" key="2">
    <source>
        <dbReference type="ARBA" id="ARBA00022630"/>
    </source>
</evidence>
<dbReference type="SUPFAM" id="SSF52425">
    <property type="entry name" value="Cryptochrome/photolyase, N-terminal domain"/>
    <property type="match status" value="1"/>
</dbReference>
<evidence type="ECO:0000313" key="9">
    <source>
        <dbReference type="EMBL" id="QSE96043.1"/>
    </source>
</evidence>
<feature type="binding site" evidence="5">
    <location>
        <position position="256"/>
    </location>
    <ligand>
        <name>FAD</name>
        <dbReference type="ChEBI" id="CHEBI:57692"/>
    </ligand>
</feature>
<dbReference type="Gene3D" id="1.10.579.10">
    <property type="entry name" value="DNA Cyclobutane Dipyrimidine Photolyase, subunit A, domain 3"/>
    <property type="match status" value="1"/>
</dbReference>
<feature type="site" description="Electron transfer via tryptophanyl radical" evidence="6">
    <location>
        <position position="343"/>
    </location>
</feature>
<dbReference type="InterPro" id="IPR005101">
    <property type="entry name" value="Cryptochr/Photolyase_FAD-bd"/>
</dbReference>
<name>A0A974WDH5_9BACT</name>
<keyword evidence="2 5" id="KW-0285">Flavoprotein</keyword>